<keyword evidence="1" id="KW-0732">Signal</keyword>
<dbReference type="Proteomes" id="UP000178912">
    <property type="component" value="Unassembled WGS sequence"/>
</dbReference>
<feature type="chain" id="PRO_5009445501" evidence="1">
    <location>
        <begin position="23"/>
        <end position="54"/>
    </location>
</feature>
<organism evidence="2 3">
    <name type="scientific">Rhynchosporium agropyri</name>
    <dbReference type="NCBI Taxonomy" id="914238"/>
    <lineage>
        <taxon>Eukaryota</taxon>
        <taxon>Fungi</taxon>
        <taxon>Dikarya</taxon>
        <taxon>Ascomycota</taxon>
        <taxon>Pezizomycotina</taxon>
        <taxon>Leotiomycetes</taxon>
        <taxon>Helotiales</taxon>
        <taxon>Ploettnerulaceae</taxon>
        <taxon>Rhynchosporium</taxon>
    </lineage>
</organism>
<dbReference type="AlphaFoldDB" id="A0A1E1K2K5"/>
<evidence type="ECO:0000313" key="3">
    <source>
        <dbReference type="Proteomes" id="UP000178912"/>
    </source>
</evidence>
<dbReference type="EMBL" id="FJUX01000006">
    <property type="protein sequence ID" value="CZS90764.1"/>
    <property type="molecule type" value="Genomic_DNA"/>
</dbReference>
<gene>
    <name evidence="2" type="ORF">RAG0_01688</name>
</gene>
<name>A0A1E1K2K5_9HELO</name>
<evidence type="ECO:0000313" key="2">
    <source>
        <dbReference type="EMBL" id="CZS90764.1"/>
    </source>
</evidence>
<proteinExistence type="predicted"/>
<accession>A0A1E1K2K5</accession>
<keyword evidence="3" id="KW-1185">Reference proteome</keyword>
<protein>
    <submittedName>
        <fullName evidence="2">Uncharacterized protein</fullName>
    </submittedName>
</protein>
<sequence length="54" mass="5905">MIKFFLMLLMLFISANLAVVLAENQTVGTNSSDPEIQYIVRGSTDIPLAGFSLN</sequence>
<evidence type="ECO:0000256" key="1">
    <source>
        <dbReference type="SAM" id="SignalP"/>
    </source>
</evidence>
<feature type="signal peptide" evidence="1">
    <location>
        <begin position="1"/>
        <end position="22"/>
    </location>
</feature>
<reference evidence="3" key="1">
    <citation type="submission" date="2016-03" db="EMBL/GenBank/DDBJ databases">
        <authorList>
            <person name="Guldener U."/>
        </authorList>
    </citation>
    <scope>NUCLEOTIDE SEQUENCE [LARGE SCALE GENOMIC DNA]</scope>
    <source>
        <strain evidence="3">04CH-RAC-A.6.1</strain>
    </source>
</reference>